<proteinExistence type="predicted"/>
<dbReference type="EMBL" id="LAZR01052448">
    <property type="protein sequence ID" value="KKK82933.1"/>
    <property type="molecule type" value="Genomic_DNA"/>
</dbReference>
<protein>
    <submittedName>
        <fullName evidence="1">Uncharacterized protein</fullName>
    </submittedName>
</protein>
<sequence>MCPFLDQADARCAVRLSLNKLEDALGYCGADFEDCPVYQDRLLGDGTKDGKVAEPIRAAG</sequence>
<name>A0A0F8YNF4_9ZZZZ</name>
<reference evidence="1" key="1">
    <citation type="journal article" date="2015" name="Nature">
        <title>Complex archaea that bridge the gap between prokaryotes and eukaryotes.</title>
        <authorList>
            <person name="Spang A."/>
            <person name="Saw J.H."/>
            <person name="Jorgensen S.L."/>
            <person name="Zaremba-Niedzwiedzka K."/>
            <person name="Martijn J."/>
            <person name="Lind A.E."/>
            <person name="van Eijk R."/>
            <person name="Schleper C."/>
            <person name="Guy L."/>
            <person name="Ettema T.J."/>
        </authorList>
    </citation>
    <scope>NUCLEOTIDE SEQUENCE</scope>
</reference>
<gene>
    <name evidence="1" type="ORF">LCGC14_2798430</name>
</gene>
<organism evidence="1">
    <name type="scientific">marine sediment metagenome</name>
    <dbReference type="NCBI Taxonomy" id="412755"/>
    <lineage>
        <taxon>unclassified sequences</taxon>
        <taxon>metagenomes</taxon>
        <taxon>ecological metagenomes</taxon>
    </lineage>
</organism>
<accession>A0A0F8YNF4</accession>
<evidence type="ECO:0000313" key="1">
    <source>
        <dbReference type="EMBL" id="KKK82933.1"/>
    </source>
</evidence>
<dbReference type="AlphaFoldDB" id="A0A0F8YNF4"/>
<comment type="caution">
    <text evidence="1">The sequence shown here is derived from an EMBL/GenBank/DDBJ whole genome shotgun (WGS) entry which is preliminary data.</text>
</comment>